<reference evidence="1" key="2">
    <citation type="journal article" date="2015" name="Data Brief">
        <title>Shoot transcriptome of the giant reed, Arundo donax.</title>
        <authorList>
            <person name="Barrero R.A."/>
            <person name="Guerrero F.D."/>
            <person name="Moolhuijzen P."/>
            <person name="Goolsby J.A."/>
            <person name="Tidwell J."/>
            <person name="Bellgard S.E."/>
            <person name="Bellgard M.I."/>
        </authorList>
    </citation>
    <scope>NUCLEOTIDE SEQUENCE</scope>
    <source>
        <tissue evidence="1">Shoot tissue taken approximately 20 cm above the soil surface</tissue>
    </source>
</reference>
<accession>A0A0A9BBY9</accession>
<organism evidence="1">
    <name type="scientific">Arundo donax</name>
    <name type="common">Giant reed</name>
    <name type="synonym">Donax arundinaceus</name>
    <dbReference type="NCBI Taxonomy" id="35708"/>
    <lineage>
        <taxon>Eukaryota</taxon>
        <taxon>Viridiplantae</taxon>
        <taxon>Streptophyta</taxon>
        <taxon>Embryophyta</taxon>
        <taxon>Tracheophyta</taxon>
        <taxon>Spermatophyta</taxon>
        <taxon>Magnoliopsida</taxon>
        <taxon>Liliopsida</taxon>
        <taxon>Poales</taxon>
        <taxon>Poaceae</taxon>
        <taxon>PACMAD clade</taxon>
        <taxon>Arundinoideae</taxon>
        <taxon>Arundineae</taxon>
        <taxon>Arundo</taxon>
    </lineage>
</organism>
<name>A0A0A9BBY9_ARUDO</name>
<protein>
    <submittedName>
        <fullName evidence="1">Uncharacterized protein</fullName>
    </submittedName>
</protein>
<sequence length="51" mass="6232">MKFYCYIYKILVNYLTRMLPESTNRLVSTNYRNCYTHKFVVFTCQKILIPT</sequence>
<dbReference type="EMBL" id="GBRH01238247">
    <property type="protein sequence ID" value="JAD59648.1"/>
    <property type="molecule type" value="Transcribed_RNA"/>
</dbReference>
<proteinExistence type="predicted"/>
<reference evidence="1" key="1">
    <citation type="submission" date="2014-09" db="EMBL/GenBank/DDBJ databases">
        <authorList>
            <person name="Magalhaes I.L.F."/>
            <person name="Oliveira U."/>
            <person name="Santos F.R."/>
            <person name="Vidigal T.H.D.A."/>
            <person name="Brescovit A.D."/>
            <person name="Santos A.J."/>
        </authorList>
    </citation>
    <scope>NUCLEOTIDE SEQUENCE</scope>
    <source>
        <tissue evidence="1">Shoot tissue taken approximately 20 cm above the soil surface</tissue>
    </source>
</reference>
<dbReference type="AlphaFoldDB" id="A0A0A9BBY9"/>
<evidence type="ECO:0000313" key="1">
    <source>
        <dbReference type="EMBL" id="JAD59648.1"/>
    </source>
</evidence>